<dbReference type="Pfam" id="PF03514">
    <property type="entry name" value="GRAS"/>
    <property type="match status" value="1"/>
</dbReference>
<comment type="caution">
    <text evidence="3">Lacks conserved residue(s) required for the propagation of feature annotation.</text>
</comment>
<sequence>MKGMPFNAQIKGALEEVVERRRLFAGKGVGGEEEAIFWVSKACGGGGHKEGSEPRSVLDRRRSPSPPTSSSTFSSSLGGGGGGGGASDVAAVPDNNPAAAAHQWPLSSPVGGGGASDLPPMTAAAAAAGVGHEMGFVGGGGERCGLGGGDEWEAMLSGSAAVSAAAAVPEQSFLRWIMGDAVEGGAGNAAPGFGFVDHPSGFGLELIGAAFGSASAVSHSAPPHPHPPHPLASNVSSSGGFSPTSSNNSINKIPSFGNQIAESLLSPLPAALLHNPMEEKPQLFGPSGLLLNPLQQQQQPHAPPSPGFFVPVASSYAAAHVEHQLLLPPRPKRHHAIPGEPTCQIPFGGASSELFLRPSQLPPQPQNSGFPRPQPVRHDAQPRPTKPKAAAGHEAAAASVGVGVGLHPPPPPPLPQQQQQQAVADQLIEAAKMVEAGNAVGARGILARLNQHLPAPVGKPLLRSAFYFKEALGLVLSNSPDPLPNSPSPLDVVFKLSAYKAFSEVSPVLHFANFTRVQALLEELGAADRISVIDFDIGVGGHWSSFMQELAQRRRCTAAGSAPALKITAFISPPSSHHPLELHLVRENLSRFAADLDIPFEFSFLTLESFHPSDLLSVGDEAIAVNLPLSSSHDPSFPTLLRLVKQLAPKIVVSVDHGFDRCDLPFASHFLCALQSHVSLLDSIDASGASFDVADKIERFLLQPRIESALLGAHRVAEKMPHWKTLFSSAGFAPVQFSNFTETQAECLLKRVQVRGFHVEKRQASLFLYWQRRELVSVSAWRC</sequence>
<organism evidence="5 6">
    <name type="scientific">Ananas comosus</name>
    <name type="common">Pineapple</name>
    <name type="synonym">Ananas ananas</name>
    <dbReference type="NCBI Taxonomy" id="4615"/>
    <lineage>
        <taxon>Eukaryota</taxon>
        <taxon>Viridiplantae</taxon>
        <taxon>Streptophyta</taxon>
        <taxon>Embryophyta</taxon>
        <taxon>Tracheophyta</taxon>
        <taxon>Spermatophyta</taxon>
        <taxon>Magnoliopsida</taxon>
        <taxon>Liliopsida</taxon>
        <taxon>Poales</taxon>
        <taxon>Bromeliaceae</taxon>
        <taxon>Bromelioideae</taxon>
        <taxon>Ananas</taxon>
    </lineage>
</organism>
<proteinExistence type="inferred from homology"/>
<comment type="similarity">
    <text evidence="3">Belongs to the GRAS family.</text>
</comment>
<evidence type="ECO:0000256" key="2">
    <source>
        <dbReference type="ARBA" id="ARBA00023163"/>
    </source>
</evidence>
<name>A0A199VG07_ANACO</name>
<accession>A0A199VG07</accession>
<feature type="compositionally biased region" description="Low complexity" evidence="4">
    <location>
        <begin position="231"/>
        <end position="246"/>
    </location>
</feature>
<comment type="caution">
    <text evidence="5">The sequence shown here is derived from an EMBL/GenBank/DDBJ whole genome shotgun (WGS) entry which is preliminary data.</text>
</comment>
<dbReference type="EMBL" id="LSRQ01002021">
    <property type="protein sequence ID" value="OAY75715.1"/>
    <property type="molecule type" value="Genomic_DNA"/>
</dbReference>
<dbReference type="Proteomes" id="UP000092600">
    <property type="component" value="Unassembled WGS sequence"/>
</dbReference>
<feature type="region of interest" description="Disordered" evidence="4">
    <location>
        <begin position="215"/>
        <end position="246"/>
    </location>
</feature>
<evidence type="ECO:0000313" key="5">
    <source>
        <dbReference type="EMBL" id="OAY75715.1"/>
    </source>
</evidence>
<evidence type="ECO:0000256" key="4">
    <source>
        <dbReference type="SAM" id="MobiDB-lite"/>
    </source>
</evidence>
<dbReference type="PROSITE" id="PS50985">
    <property type="entry name" value="GRAS"/>
    <property type="match status" value="1"/>
</dbReference>
<dbReference type="InterPro" id="IPR005202">
    <property type="entry name" value="TF_GRAS"/>
</dbReference>
<evidence type="ECO:0000313" key="6">
    <source>
        <dbReference type="Proteomes" id="UP000092600"/>
    </source>
</evidence>
<feature type="compositionally biased region" description="Basic and acidic residues" evidence="4">
    <location>
        <begin position="47"/>
        <end position="62"/>
    </location>
</feature>
<dbReference type="PANTHER" id="PTHR31636">
    <property type="entry name" value="OSJNBA0084A10.13 PROTEIN-RELATED"/>
    <property type="match status" value="1"/>
</dbReference>
<feature type="region of interest" description="SAW" evidence="3">
    <location>
        <begin position="711"/>
        <end position="782"/>
    </location>
</feature>
<evidence type="ECO:0000256" key="3">
    <source>
        <dbReference type="PROSITE-ProRule" id="PRU01191"/>
    </source>
</evidence>
<feature type="compositionally biased region" description="Gly residues" evidence="4">
    <location>
        <begin position="77"/>
        <end position="86"/>
    </location>
</feature>
<protein>
    <submittedName>
        <fullName evidence="5">Scarecrow-like protein 6</fullName>
    </submittedName>
</protein>
<feature type="region of interest" description="Disordered" evidence="4">
    <location>
        <begin position="354"/>
        <end position="396"/>
    </location>
</feature>
<gene>
    <name evidence="5" type="ORF">ACMD2_09793</name>
</gene>
<reference evidence="5 6" key="1">
    <citation type="journal article" date="2016" name="DNA Res.">
        <title>The draft genome of MD-2 pineapple using hybrid error correction of long reads.</title>
        <authorList>
            <person name="Redwan R.M."/>
            <person name="Saidin A."/>
            <person name="Kumar S.V."/>
        </authorList>
    </citation>
    <scope>NUCLEOTIDE SEQUENCE [LARGE SCALE GENOMIC DNA]</scope>
    <source>
        <strain evidence="6">cv. MD2</strain>
        <tissue evidence="5">Leaf</tissue>
    </source>
</reference>
<keyword evidence="1" id="KW-0805">Transcription regulation</keyword>
<evidence type="ECO:0000256" key="1">
    <source>
        <dbReference type="ARBA" id="ARBA00023015"/>
    </source>
</evidence>
<dbReference type="STRING" id="4615.A0A199VG07"/>
<dbReference type="AlphaFoldDB" id="A0A199VG07"/>
<feature type="region of interest" description="Disordered" evidence="4">
    <location>
        <begin position="42"/>
        <end position="93"/>
    </location>
</feature>
<keyword evidence="2" id="KW-0804">Transcription</keyword>